<reference evidence="1" key="1">
    <citation type="submission" date="2019-11" db="EMBL/GenBank/DDBJ databases">
        <authorList>
            <person name="Feng L."/>
        </authorList>
    </citation>
    <scope>NUCLEOTIDE SEQUENCE</scope>
    <source>
        <strain evidence="1">AMuciniphilaLFYP55</strain>
    </source>
</reference>
<evidence type="ECO:0000313" key="1">
    <source>
        <dbReference type="EMBL" id="VYT13728.1"/>
    </source>
</evidence>
<proteinExistence type="predicted"/>
<accession>A0A6N2U7P8</accession>
<organism evidence="1">
    <name type="scientific">Akkermansia muciniphila</name>
    <dbReference type="NCBI Taxonomy" id="239935"/>
    <lineage>
        <taxon>Bacteria</taxon>
        <taxon>Pseudomonadati</taxon>
        <taxon>Verrucomicrobiota</taxon>
        <taxon>Verrucomicrobiia</taxon>
        <taxon>Verrucomicrobiales</taxon>
        <taxon>Akkermansiaceae</taxon>
        <taxon>Akkermansia</taxon>
    </lineage>
</organism>
<dbReference type="RefSeq" id="WP_022396701.1">
    <property type="nucleotide sequence ID" value="NZ_CACRSS010000016.1"/>
</dbReference>
<dbReference type="AlphaFoldDB" id="A0A6N2U7P8"/>
<protein>
    <submittedName>
        <fullName evidence="1">Uncharacterized protein</fullName>
    </submittedName>
</protein>
<sequence length="150" mass="16676">MTASPRYLFNGETCGSLDELFLRYGNSSHKAHISLVGGDGMHMQSVPVGNGLYYCEVGDDAHGYVCPHEMPVEELEEQFRRFDSGEDFSFVKEDWSFYEPSASPLPAMVKWIGVAALMDAAIVLAFTGLPEVHTVHLSCMLDTFTRFLLS</sequence>
<dbReference type="OrthoDB" id="199165at2"/>
<name>A0A6N2U7P8_9BACT</name>
<gene>
    <name evidence="1" type="ORF">AMLFYP55_00770</name>
</gene>
<dbReference type="EMBL" id="CACRSS010000016">
    <property type="protein sequence ID" value="VYT13728.1"/>
    <property type="molecule type" value="Genomic_DNA"/>
</dbReference>